<evidence type="ECO:0000256" key="1">
    <source>
        <dbReference type="ARBA" id="ARBA00023242"/>
    </source>
</evidence>
<organism evidence="4 5">
    <name type="scientific">Phomopsis amygdali</name>
    <name type="common">Fusicoccum amygdali</name>
    <dbReference type="NCBI Taxonomy" id="1214568"/>
    <lineage>
        <taxon>Eukaryota</taxon>
        <taxon>Fungi</taxon>
        <taxon>Dikarya</taxon>
        <taxon>Ascomycota</taxon>
        <taxon>Pezizomycotina</taxon>
        <taxon>Sordariomycetes</taxon>
        <taxon>Sordariomycetidae</taxon>
        <taxon>Diaporthales</taxon>
        <taxon>Diaporthaceae</taxon>
        <taxon>Diaporthe</taxon>
    </lineage>
</organism>
<evidence type="ECO:0000313" key="4">
    <source>
        <dbReference type="EMBL" id="KAK2613430.1"/>
    </source>
</evidence>
<dbReference type="Proteomes" id="UP001265746">
    <property type="component" value="Unassembled WGS sequence"/>
</dbReference>
<dbReference type="GO" id="GO:0008270">
    <property type="term" value="F:zinc ion binding"/>
    <property type="evidence" value="ECO:0007669"/>
    <property type="project" value="InterPro"/>
</dbReference>
<evidence type="ECO:0000313" key="5">
    <source>
        <dbReference type="Proteomes" id="UP001265746"/>
    </source>
</evidence>
<gene>
    <name evidence="4" type="ORF">N8I77_000346</name>
</gene>
<dbReference type="Gene3D" id="4.10.240.10">
    <property type="entry name" value="Zn(2)-C6 fungal-type DNA-binding domain"/>
    <property type="match status" value="1"/>
</dbReference>
<dbReference type="AlphaFoldDB" id="A0AAD9SQN9"/>
<dbReference type="Pfam" id="PF00172">
    <property type="entry name" value="Zn_clus"/>
    <property type="match status" value="1"/>
</dbReference>
<proteinExistence type="predicted"/>
<dbReference type="InterPro" id="IPR036864">
    <property type="entry name" value="Zn2-C6_fun-type_DNA-bd_sf"/>
</dbReference>
<evidence type="ECO:0000256" key="2">
    <source>
        <dbReference type="SAM" id="MobiDB-lite"/>
    </source>
</evidence>
<dbReference type="CDD" id="cd00067">
    <property type="entry name" value="GAL4"/>
    <property type="match status" value="1"/>
</dbReference>
<dbReference type="GO" id="GO:0045944">
    <property type="term" value="P:positive regulation of transcription by RNA polymerase II"/>
    <property type="evidence" value="ECO:0007669"/>
    <property type="project" value="TreeGrafter"/>
</dbReference>
<comment type="caution">
    <text evidence="4">The sequence shown here is derived from an EMBL/GenBank/DDBJ whole genome shotgun (WGS) entry which is preliminary data.</text>
</comment>
<accession>A0AAD9SQN9</accession>
<keyword evidence="5" id="KW-1185">Reference proteome</keyword>
<dbReference type="GO" id="GO:0000976">
    <property type="term" value="F:transcription cis-regulatory region binding"/>
    <property type="evidence" value="ECO:0007669"/>
    <property type="project" value="TreeGrafter"/>
</dbReference>
<dbReference type="EMBL" id="JAUJFL010000001">
    <property type="protein sequence ID" value="KAK2613430.1"/>
    <property type="molecule type" value="Genomic_DNA"/>
</dbReference>
<dbReference type="SUPFAM" id="SSF57701">
    <property type="entry name" value="Zn2/Cys6 DNA-binding domain"/>
    <property type="match status" value="1"/>
</dbReference>
<keyword evidence="1" id="KW-0539">Nucleus</keyword>
<dbReference type="PROSITE" id="PS50048">
    <property type="entry name" value="ZN2_CY6_FUNGAL_2"/>
    <property type="match status" value="1"/>
</dbReference>
<reference evidence="4" key="1">
    <citation type="submission" date="2023-06" db="EMBL/GenBank/DDBJ databases">
        <authorList>
            <person name="Noh H."/>
        </authorList>
    </citation>
    <scope>NUCLEOTIDE SEQUENCE</scope>
    <source>
        <strain evidence="4">DUCC20226</strain>
    </source>
</reference>
<dbReference type="PROSITE" id="PS00463">
    <property type="entry name" value="ZN2_CY6_FUNGAL_1"/>
    <property type="match status" value="1"/>
</dbReference>
<protein>
    <recommendedName>
        <fullName evidence="3">Zn(2)-C6 fungal-type domain-containing protein</fullName>
    </recommendedName>
</protein>
<dbReference type="PANTHER" id="PTHR37534">
    <property type="entry name" value="TRANSCRIPTIONAL ACTIVATOR PROTEIN UGA3"/>
    <property type="match status" value="1"/>
</dbReference>
<name>A0AAD9SQN9_PHOAM</name>
<dbReference type="PANTHER" id="PTHR37534:SF7">
    <property type="entry name" value="TRANSCRIPTIONAL ACTIVATOR PROTEIN UGA3"/>
    <property type="match status" value="1"/>
</dbReference>
<dbReference type="InterPro" id="IPR001138">
    <property type="entry name" value="Zn2Cys6_DnaBD"/>
</dbReference>
<sequence length="131" mass="14699">MSEKPQVKRRRGTKHDRTGCLTCRARRKKCVENTLPRCGSCVRLNLECVREPARRVPGTGKPPRDAAVDVRPPQDNLLPGPAQGRSPSTRLFMRYYVNFLALKLTACGYQNSFLSGMLASSSPVYFKSRLT</sequence>
<feature type="domain" description="Zn(2)-C6 fungal-type" evidence="3">
    <location>
        <begin position="19"/>
        <end position="50"/>
    </location>
</feature>
<dbReference type="GO" id="GO:0005634">
    <property type="term" value="C:nucleus"/>
    <property type="evidence" value="ECO:0007669"/>
    <property type="project" value="TreeGrafter"/>
</dbReference>
<dbReference type="SMART" id="SM00066">
    <property type="entry name" value="GAL4"/>
    <property type="match status" value="1"/>
</dbReference>
<feature type="region of interest" description="Disordered" evidence="2">
    <location>
        <begin position="52"/>
        <end position="87"/>
    </location>
</feature>
<evidence type="ECO:0000259" key="3">
    <source>
        <dbReference type="PROSITE" id="PS50048"/>
    </source>
</evidence>
<dbReference type="GO" id="GO:0000981">
    <property type="term" value="F:DNA-binding transcription factor activity, RNA polymerase II-specific"/>
    <property type="evidence" value="ECO:0007669"/>
    <property type="project" value="InterPro"/>
</dbReference>